<dbReference type="PANTHER" id="PTHR10579:SF43">
    <property type="entry name" value="ZINC FINGER (C3HC4-TYPE RING FINGER) FAMILY PROTEIN"/>
    <property type="match status" value="1"/>
</dbReference>
<protein>
    <submittedName>
        <fullName evidence="3">VWA domain-containing protein</fullName>
    </submittedName>
</protein>
<feature type="region of interest" description="Disordered" evidence="1">
    <location>
        <begin position="27"/>
        <end position="57"/>
    </location>
</feature>
<organism evidence="3 4">
    <name type="scientific">Brevibacillus brevis</name>
    <name type="common">Bacillus brevis</name>
    <dbReference type="NCBI Taxonomy" id="1393"/>
    <lineage>
        <taxon>Bacteria</taxon>
        <taxon>Bacillati</taxon>
        <taxon>Bacillota</taxon>
        <taxon>Bacilli</taxon>
        <taxon>Bacillales</taxon>
        <taxon>Paenibacillaceae</taxon>
        <taxon>Brevibacillus</taxon>
    </lineage>
</organism>
<sequence>MRKIVKVSGITILVASLIGCSSNEQLATSGAGESQQPAPAQQSENKETLSSSPRSSSTALADYALEKTSAPPANDMYFKDYGTNTFVSTAKDRLSTFAADVDTGSYTIMRSFVQDGTLPPAEAVRVEEFINYFPAAYPAPTNQTFAVQVDGGPSPFQKSNQLIRVGIKGKEIAAEDRKPANLVFVIDVSGSMNRENRLELVKRSLNVLVDELQPTDSVGIVVYGSEGRVLLPPTSTENKNAILSAIAELQPEGSTNAEEGLMLGYEMAAKSFKPGAINRVILCSDGVANVGETGAEGILRSIEDYARKDIYLSTFGFGMGNYNDVLMEQLANKGEGNYAYIDTFSEARRLFNESLTGTLQTIARDVKIQVEFDPKKVDSYRLIGYENRDVRDKDFRNDKTDAGEIGAGHSVTALYEVKLASPAKTDLGTVRVRYHNIVSQKVEEIAEPVQVQSALSPELTFLASVAEYAEILRDSPYSERSSLPDVLKLAESTATGEEQLEFVSLVRDSMSFIGN</sequence>
<dbReference type="CDD" id="cd01465">
    <property type="entry name" value="vWA_subgroup"/>
    <property type="match status" value="1"/>
</dbReference>
<feature type="compositionally biased region" description="Polar residues" evidence="1">
    <location>
        <begin position="27"/>
        <end position="43"/>
    </location>
</feature>
<dbReference type="RefSeq" id="WP_144619179.1">
    <property type="nucleotide sequence ID" value="NZ_CP042161.1"/>
</dbReference>
<dbReference type="PANTHER" id="PTHR10579">
    <property type="entry name" value="CALCIUM-ACTIVATED CHLORIDE CHANNEL REGULATOR"/>
    <property type="match status" value="1"/>
</dbReference>
<dbReference type="InterPro" id="IPR022156">
    <property type="entry name" value="Uncharacterised_YfbK_N"/>
</dbReference>
<dbReference type="Pfam" id="PF00092">
    <property type="entry name" value="VWA"/>
    <property type="match status" value="1"/>
</dbReference>
<dbReference type="Proteomes" id="UP000317713">
    <property type="component" value="Chromosome"/>
</dbReference>
<dbReference type="SMART" id="SM00327">
    <property type="entry name" value="VWA"/>
    <property type="match status" value="1"/>
</dbReference>
<feature type="domain" description="VWFA" evidence="2">
    <location>
        <begin position="181"/>
        <end position="366"/>
    </location>
</feature>
<dbReference type="InterPro" id="IPR036465">
    <property type="entry name" value="vWFA_dom_sf"/>
</dbReference>
<dbReference type="Pfam" id="PF12034">
    <property type="entry name" value="YfbK_C"/>
    <property type="match status" value="1"/>
</dbReference>
<dbReference type="EMBL" id="CP042161">
    <property type="protein sequence ID" value="QDS37672.1"/>
    <property type="molecule type" value="Genomic_DNA"/>
</dbReference>
<proteinExistence type="predicted"/>
<evidence type="ECO:0000313" key="4">
    <source>
        <dbReference type="Proteomes" id="UP000317713"/>
    </source>
</evidence>
<dbReference type="AlphaFoldDB" id="A0A517IFP4"/>
<dbReference type="Gene3D" id="3.40.50.410">
    <property type="entry name" value="von Willebrand factor, type A domain"/>
    <property type="match status" value="1"/>
</dbReference>
<evidence type="ECO:0000259" key="2">
    <source>
        <dbReference type="PROSITE" id="PS50234"/>
    </source>
</evidence>
<dbReference type="PROSITE" id="PS51257">
    <property type="entry name" value="PROKAR_LIPOPROTEIN"/>
    <property type="match status" value="1"/>
</dbReference>
<dbReference type="PROSITE" id="PS50234">
    <property type="entry name" value="VWFA"/>
    <property type="match status" value="1"/>
</dbReference>
<dbReference type="InterPro" id="IPR002035">
    <property type="entry name" value="VWF_A"/>
</dbReference>
<accession>A0A517IFP4</accession>
<dbReference type="SUPFAM" id="SSF53300">
    <property type="entry name" value="vWA-like"/>
    <property type="match status" value="1"/>
</dbReference>
<gene>
    <name evidence="3" type="ORF">FPS98_28895</name>
</gene>
<name>A0A517IFP4_BREBE</name>
<reference evidence="3 4" key="1">
    <citation type="submission" date="2019-07" db="EMBL/GenBank/DDBJ databases">
        <title>Characterization of Brevibacillus brevis HK544, as a potential biocontrol agent.</title>
        <authorList>
            <person name="Kim H."/>
        </authorList>
    </citation>
    <scope>NUCLEOTIDE SEQUENCE [LARGE SCALE GENOMIC DNA]</scope>
    <source>
        <strain evidence="3 4">HK544</strain>
    </source>
</reference>
<dbReference type="InterPro" id="IPR051266">
    <property type="entry name" value="CLCR"/>
</dbReference>
<evidence type="ECO:0000256" key="1">
    <source>
        <dbReference type="SAM" id="MobiDB-lite"/>
    </source>
</evidence>
<dbReference type="InterPro" id="IPR021908">
    <property type="entry name" value="YfbK_C"/>
</dbReference>
<evidence type="ECO:0000313" key="3">
    <source>
        <dbReference type="EMBL" id="QDS37672.1"/>
    </source>
</evidence>
<dbReference type="Pfam" id="PF12450">
    <property type="entry name" value="vWF_A"/>
    <property type="match status" value="1"/>
</dbReference>